<dbReference type="AlphaFoldDB" id="A0A2V2VB52"/>
<dbReference type="VEuPathDB" id="TriTrypDB:TCDM_08073"/>
<sequence>MFTPTRTLLSTVFATSTLWAASRSTRVEKKNKKAPELTSARDGGTTAMAKPHVDVFTTMKDSLDNILGGAAVPRDAGPMADCTTHEEETAPPTEAETFPKNEETNIEEEKVAAKHEMPSYYKPMNTHEQIYDAEVAQRLCVAAASRHFRSPVWSTRTAFARFGYTVKDGEEGVDVSTMMQTVTLYNLEQTSAPDASVSDSLKCSGKTLPEWRNMPLSAAGRPHSRHVQRTLQEHPSYAQYTSPYWITEEEADILGTAVRPSQRGCGILIKRPSAATRLPVSGEKESRPVSQESTSRPEEDFFMLYNAAQLEAPELVTRETCPPLLFLSVDGHRYNVVLSLYMRKYCQKYNLNMQPMVVFITTSRLRSLGGDLRPMENDVPPFTCVMNDEIVSFHHSEHTTISEKLLQKATALRRERFDRAPASNV</sequence>
<feature type="region of interest" description="Disordered" evidence="1">
    <location>
        <begin position="79"/>
        <end position="98"/>
    </location>
</feature>
<dbReference type="VEuPathDB" id="TriTrypDB:TcYC6_0054870"/>
<keyword evidence="2" id="KW-0732">Signal</keyword>
<dbReference type="VEuPathDB" id="TriTrypDB:TcCLB.509901.160"/>
<proteinExistence type="predicted"/>
<comment type="caution">
    <text evidence="4">The sequence shown here is derived from an EMBL/GenBank/DDBJ whole genome shotgun (WGS) entry which is preliminary data.</text>
</comment>
<evidence type="ECO:0000313" key="4">
    <source>
        <dbReference type="EMBL" id="PWU92746.1"/>
    </source>
</evidence>
<dbReference type="VEuPathDB" id="TriTrypDB:TcCL_NonESM07322"/>
<organism evidence="4 5">
    <name type="scientific">Trypanosoma cruzi</name>
    <dbReference type="NCBI Taxonomy" id="5693"/>
    <lineage>
        <taxon>Eukaryota</taxon>
        <taxon>Discoba</taxon>
        <taxon>Euglenozoa</taxon>
        <taxon>Kinetoplastea</taxon>
        <taxon>Metakinetoplastina</taxon>
        <taxon>Trypanosomatida</taxon>
        <taxon>Trypanosomatidae</taxon>
        <taxon>Trypanosoma</taxon>
        <taxon>Schizotrypanum</taxon>
    </lineage>
</organism>
<dbReference type="VEuPathDB" id="TriTrypDB:C4B63_35g109"/>
<feature type="domain" description="Trypanosoma Tc-38 (p38) protein" evidence="3">
    <location>
        <begin position="129"/>
        <end position="193"/>
    </location>
</feature>
<dbReference type="VEuPathDB" id="TriTrypDB:TcG_08321"/>
<feature type="chain" id="PRO_5016151456" description="Trypanosoma Tc-38 (p38) protein domain-containing protein" evidence="2">
    <location>
        <begin position="25"/>
        <end position="425"/>
    </location>
</feature>
<dbReference type="VEuPathDB" id="TriTrypDB:TcBrA4_0006860"/>
<evidence type="ECO:0000259" key="3">
    <source>
        <dbReference type="Pfam" id="PF20054"/>
    </source>
</evidence>
<reference evidence="4 5" key="1">
    <citation type="journal article" date="2018" name="Microb. Genom.">
        <title>Expanding an expanded genome: long-read sequencing of Trypanosoma cruzi.</title>
        <authorList>
            <person name="Berna L."/>
            <person name="Rodriguez M."/>
            <person name="Chiribao M.L."/>
            <person name="Parodi-Talice A."/>
            <person name="Pita S."/>
            <person name="Rijo G."/>
            <person name="Alvarez-Valin F."/>
            <person name="Robello C."/>
        </authorList>
    </citation>
    <scope>NUCLEOTIDE SEQUENCE [LARGE SCALE GENOMIC DNA]</scope>
    <source>
        <strain evidence="4 5">Dm28c</strain>
    </source>
</reference>
<feature type="signal peptide" evidence="2">
    <location>
        <begin position="1"/>
        <end position="24"/>
    </location>
</feature>
<dbReference type="VEuPathDB" id="TriTrypDB:TCSYLVIO_001103"/>
<dbReference type="Pfam" id="PF20054">
    <property type="entry name" value="Tc-38"/>
    <property type="match status" value="1"/>
</dbReference>
<dbReference type="Proteomes" id="UP000246121">
    <property type="component" value="Unassembled WGS sequence"/>
</dbReference>
<accession>A0A2V2VB52</accession>
<dbReference type="VEuPathDB" id="TriTrypDB:BCY84_22762"/>
<dbReference type="VEuPathDB" id="TriTrypDB:C3747_6g521"/>
<dbReference type="EMBL" id="PRFA01000035">
    <property type="protein sequence ID" value="PWU92746.1"/>
    <property type="molecule type" value="Genomic_DNA"/>
</dbReference>
<dbReference type="VEuPathDB" id="TriTrypDB:TcCLB.507083.40"/>
<evidence type="ECO:0000256" key="1">
    <source>
        <dbReference type="SAM" id="MobiDB-lite"/>
    </source>
</evidence>
<feature type="region of interest" description="Disordered" evidence="1">
    <location>
        <begin position="25"/>
        <end position="46"/>
    </location>
</feature>
<gene>
    <name evidence="4" type="ORF">C4B63_35g109</name>
</gene>
<dbReference type="VEuPathDB" id="TriTrypDB:Tc_MARK_10279"/>
<dbReference type="InterPro" id="IPR045399">
    <property type="entry name" value="Tc-38"/>
</dbReference>
<name>A0A2V2VB52_TRYCR</name>
<evidence type="ECO:0000313" key="5">
    <source>
        <dbReference type="Proteomes" id="UP000246121"/>
    </source>
</evidence>
<evidence type="ECO:0000256" key="2">
    <source>
        <dbReference type="SAM" id="SignalP"/>
    </source>
</evidence>
<dbReference type="VEuPathDB" id="TriTrypDB:ECC02_003369"/>
<protein>
    <recommendedName>
        <fullName evidence="3">Trypanosoma Tc-38 (p38) protein domain-containing protein</fullName>
    </recommendedName>
</protein>